<evidence type="ECO:0000256" key="1">
    <source>
        <dbReference type="SAM" id="Phobius"/>
    </source>
</evidence>
<keyword evidence="1" id="KW-0812">Transmembrane</keyword>
<feature type="transmembrane region" description="Helical" evidence="1">
    <location>
        <begin position="126"/>
        <end position="146"/>
    </location>
</feature>
<dbReference type="EMBL" id="JADBEM010000001">
    <property type="protein sequence ID" value="MBE1612684.1"/>
    <property type="molecule type" value="Genomic_DNA"/>
</dbReference>
<comment type="caution">
    <text evidence="2">The sequence shown here is derived from an EMBL/GenBank/DDBJ whole genome shotgun (WGS) entry which is preliminary data.</text>
</comment>
<feature type="transmembrane region" description="Helical" evidence="1">
    <location>
        <begin position="24"/>
        <end position="49"/>
    </location>
</feature>
<dbReference type="Proteomes" id="UP000638648">
    <property type="component" value="Unassembled WGS sequence"/>
</dbReference>
<proteinExistence type="predicted"/>
<dbReference type="InterPro" id="IPR045713">
    <property type="entry name" value="DUF6069"/>
</dbReference>
<keyword evidence="1" id="KW-0472">Membrane</keyword>
<name>A0A927N5W8_9ACTN</name>
<feature type="transmembrane region" description="Helical" evidence="1">
    <location>
        <begin position="97"/>
        <end position="120"/>
    </location>
</feature>
<protein>
    <submittedName>
        <fullName evidence="2">Uncharacterized protein</fullName>
    </submittedName>
</protein>
<dbReference type="RefSeq" id="WP_192755684.1">
    <property type="nucleotide sequence ID" value="NZ_BAABJL010000140.1"/>
</dbReference>
<evidence type="ECO:0000313" key="2">
    <source>
        <dbReference type="EMBL" id="MBE1612684.1"/>
    </source>
</evidence>
<evidence type="ECO:0000313" key="3">
    <source>
        <dbReference type="Proteomes" id="UP000638648"/>
    </source>
</evidence>
<dbReference type="AlphaFoldDB" id="A0A927N5W8"/>
<accession>A0A927N5W8</accession>
<sequence>MTEHRRPSLTTQHDRAPVVDAGRLWAGGVATALVSALVVVVGLVVVRAFAHISVVPPLSGAELGESTTLAYAVTAAVAAVAATGLLHVLLIAAPRPLLFFSWIVALTTVVGVVVPFLASANLTSELVTGAINLVVGIAVLSLLNGVGHGASSRR</sequence>
<dbReference type="Pfam" id="PF19545">
    <property type="entry name" value="DUF6069"/>
    <property type="match status" value="1"/>
</dbReference>
<organism evidence="2 3">
    <name type="scientific">Actinopolymorpha pittospori</name>
    <dbReference type="NCBI Taxonomy" id="648752"/>
    <lineage>
        <taxon>Bacteria</taxon>
        <taxon>Bacillati</taxon>
        <taxon>Actinomycetota</taxon>
        <taxon>Actinomycetes</taxon>
        <taxon>Propionibacteriales</taxon>
        <taxon>Actinopolymorphaceae</taxon>
        <taxon>Actinopolymorpha</taxon>
    </lineage>
</organism>
<reference evidence="2" key="1">
    <citation type="submission" date="2020-10" db="EMBL/GenBank/DDBJ databases">
        <title>Sequencing the genomes of 1000 actinobacteria strains.</title>
        <authorList>
            <person name="Klenk H.-P."/>
        </authorList>
    </citation>
    <scope>NUCLEOTIDE SEQUENCE</scope>
    <source>
        <strain evidence="2">DSM 45354</strain>
    </source>
</reference>
<gene>
    <name evidence="2" type="ORF">HEB94_009532</name>
</gene>
<keyword evidence="1" id="KW-1133">Transmembrane helix</keyword>
<feature type="transmembrane region" description="Helical" evidence="1">
    <location>
        <begin position="69"/>
        <end position="90"/>
    </location>
</feature>
<keyword evidence="3" id="KW-1185">Reference proteome</keyword>